<dbReference type="Gene3D" id="3.30.450.40">
    <property type="match status" value="1"/>
</dbReference>
<proteinExistence type="predicted"/>
<dbReference type="PROSITE" id="PS51078">
    <property type="entry name" value="ICLR_ED"/>
    <property type="match status" value="1"/>
</dbReference>
<dbReference type="InterPro" id="IPR029016">
    <property type="entry name" value="GAF-like_dom_sf"/>
</dbReference>
<dbReference type="EMBL" id="QYUQ01000002">
    <property type="protein sequence ID" value="RJG03085.1"/>
    <property type="molecule type" value="Genomic_DNA"/>
</dbReference>
<dbReference type="OrthoDB" id="8771130at2"/>
<evidence type="ECO:0000256" key="3">
    <source>
        <dbReference type="ARBA" id="ARBA00023163"/>
    </source>
</evidence>
<dbReference type="PANTHER" id="PTHR30136:SF35">
    <property type="entry name" value="HTH-TYPE TRANSCRIPTIONAL REGULATOR RV1719"/>
    <property type="match status" value="1"/>
</dbReference>
<dbReference type="PANTHER" id="PTHR30136">
    <property type="entry name" value="HELIX-TURN-HELIX TRANSCRIPTIONAL REGULATOR, ICLR FAMILY"/>
    <property type="match status" value="1"/>
</dbReference>
<keyword evidence="1" id="KW-0805">Transcription regulation</keyword>
<dbReference type="GO" id="GO:0003677">
    <property type="term" value="F:DNA binding"/>
    <property type="evidence" value="ECO:0007669"/>
    <property type="project" value="UniProtKB-KW"/>
</dbReference>
<dbReference type="GO" id="GO:0045892">
    <property type="term" value="P:negative regulation of DNA-templated transcription"/>
    <property type="evidence" value="ECO:0007669"/>
    <property type="project" value="TreeGrafter"/>
</dbReference>
<dbReference type="Pfam" id="PF09339">
    <property type="entry name" value="HTH_IclR"/>
    <property type="match status" value="1"/>
</dbReference>
<evidence type="ECO:0000313" key="7">
    <source>
        <dbReference type="Proteomes" id="UP000266327"/>
    </source>
</evidence>
<comment type="caution">
    <text evidence="6">The sequence shown here is derived from an EMBL/GenBank/DDBJ whole genome shotgun (WGS) entry which is preliminary data.</text>
</comment>
<dbReference type="InterPro" id="IPR036390">
    <property type="entry name" value="WH_DNA-bd_sf"/>
</dbReference>
<dbReference type="Proteomes" id="UP000266327">
    <property type="component" value="Unassembled WGS sequence"/>
</dbReference>
<dbReference type="InterPro" id="IPR036388">
    <property type="entry name" value="WH-like_DNA-bd_sf"/>
</dbReference>
<accession>A0A3A3G5Y9</accession>
<name>A0A3A3G5Y9_9BURK</name>
<evidence type="ECO:0000256" key="1">
    <source>
        <dbReference type="ARBA" id="ARBA00023015"/>
    </source>
</evidence>
<dbReference type="InterPro" id="IPR014757">
    <property type="entry name" value="Tscrpt_reg_IclR_C"/>
</dbReference>
<dbReference type="SUPFAM" id="SSF55781">
    <property type="entry name" value="GAF domain-like"/>
    <property type="match status" value="1"/>
</dbReference>
<evidence type="ECO:0000259" key="4">
    <source>
        <dbReference type="PROSITE" id="PS51077"/>
    </source>
</evidence>
<evidence type="ECO:0000259" key="5">
    <source>
        <dbReference type="PROSITE" id="PS51078"/>
    </source>
</evidence>
<reference evidence="7" key="1">
    <citation type="submission" date="2018-09" db="EMBL/GenBank/DDBJ databases">
        <authorList>
            <person name="Zhu H."/>
        </authorList>
    </citation>
    <scope>NUCLEOTIDE SEQUENCE [LARGE SCALE GENOMIC DNA]</scope>
    <source>
        <strain evidence="7">K1S02-23</strain>
    </source>
</reference>
<organism evidence="6 7">
    <name type="scientific">Noviherbaspirillum sedimenti</name>
    <dbReference type="NCBI Taxonomy" id="2320865"/>
    <lineage>
        <taxon>Bacteria</taxon>
        <taxon>Pseudomonadati</taxon>
        <taxon>Pseudomonadota</taxon>
        <taxon>Betaproteobacteria</taxon>
        <taxon>Burkholderiales</taxon>
        <taxon>Oxalobacteraceae</taxon>
        <taxon>Noviherbaspirillum</taxon>
    </lineage>
</organism>
<dbReference type="Gene3D" id="1.10.10.10">
    <property type="entry name" value="Winged helix-like DNA-binding domain superfamily/Winged helix DNA-binding domain"/>
    <property type="match status" value="1"/>
</dbReference>
<dbReference type="RefSeq" id="WP_119786584.1">
    <property type="nucleotide sequence ID" value="NZ_QYUQ01000002.1"/>
</dbReference>
<keyword evidence="2" id="KW-0238">DNA-binding</keyword>
<feature type="domain" description="IclR-ED" evidence="5">
    <location>
        <begin position="68"/>
        <end position="253"/>
    </location>
</feature>
<protein>
    <submittedName>
        <fullName evidence="6">IclR family transcriptional regulator</fullName>
    </submittedName>
</protein>
<keyword evidence="7" id="KW-1185">Reference proteome</keyword>
<evidence type="ECO:0000313" key="6">
    <source>
        <dbReference type="EMBL" id="RJG03085.1"/>
    </source>
</evidence>
<dbReference type="InterPro" id="IPR050707">
    <property type="entry name" value="HTH_MetabolicPath_Reg"/>
</dbReference>
<evidence type="ECO:0000256" key="2">
    <source>
        <dbReference type="ARBA" id="ARBA00023125"/>
    </source>
</evidence>
<dbReference type="AlphaFoldDB" id="A0A3A3G5Y9"/>
<dbReference type="GO" id="GO:0003700">
    <property type="term" value="F:DNA-binding transcription factor activity"/>
    <property type="evidence" value="ECO:0007669"/>
    <property type="project" value="TreeGrafter"/>
</dbReference>
<dbReference type="SUPFAM" id="SSF46785">
    <property type="entry name" value="Winged helix' DNA-binding domain"/>
    <property type="match status" value="1"/>
</dbReference>
<keyword evidence="3" id="KW-0804">Transcription</keyword>
<dbReference type="InterPro" id="IPR005471">
    <property type="entry name" value="Tscrpt_reg_IclR_N"/>
</dbReference>
<gene>
    <name evidence="6" type="ORF">D3878_17110</name>
</gene>
<dbReference type="Pfam" id="PF01614">
    <property type="entry name" value="IclR_C"/>
    <property type="match status" value="1"/>
</dbReference>
<feature type="domain" description="HTH iclR-type" evidence="4">
    <location>
        <begin position="5"/>
        <end position="67"/>
    </location>
</feature>
<sequence length="267" mass="29085">MGAIVPAAVRTFAVFEIFAREKRELLKSELARFLNLPESSCSDLLSTLEELNYVSRTVSTKRYYPTNRLQAIANAISEHDEFDTLGDKAIALLAERTAETCYMAELDQMEGRIIAAHEGSHSLRYVVQVGDRVAVHATAIGKSLLGQLPAAECGQLLRLNPLRALTASTKTKPDALERELAEGKLRGWHQAIQEGREGLSSFAVAGWIGRRLVGISITGPSDRLEANRETYIDHLLAVGLQAFGAAEADAFADEKNDEGSACQQSQG</sequence>
<dbReference type="PROSITE" id="PS51077">
    <property type="entry name" value="HTH_ICLR"/>
    <property type="match status" value="1"/>
</dbReference>